<proteinExistence type="predicted"/>
<keyword evidence="2" id="KW-1185">Reference proteome</keyword>
<dbReference type="Proteomes" id="UP000216052">
    <property type="component" value="Chromosome"/>
</dbReference>
<sequence length="38" mass="4164">MSKKKIMDMVLVAASVLLAVAKAIIEQEKSQEDNDKTS</sequence>
<evidence type="ECO:0000313" key="1">
    <source>
        <dbReference type="EMBL" id="XFO71439.1"/>
    </source>
</evidence>
<organism evidence="1 2">
    <name type="scientific">Sporomusa acidovorans (strain ATCC 49682 / DSM 3132 / Mol)</name>
    <dbReference type="NCBI Taxonomy" id="1123286"/>
    <lineage>
        <taxon>Bacteria</taxon>
        <taxon>Bacillati</taxon>
        <taxon>Bacillota</taxon>
        <taxon>Negativicutes</taxon>
        <taxon>Selenomonadales</taxon>
        <taxon>Sporomusaceae</taxon>
        <taxon>Sporomusa</taxon>
    </lineage>
</organism>
<protein>
    <submittedName>
        <fullName evidence="1">Uncharacterized protein</fullName>
    </submittedName>
</protein>
<gene>
    <name evidence="1" type="ORF">SPACI_014540</name>
</gene>
<name>A0ABZ3IZC0_SPOA4</name>
<dbReference type="EMBL" id="CP155571">
    <property type="protein sequence ID" value="XFO71439.1"/>
    <property type="molecule type" value="Genomic_DNA"/>
</dbReference>
<accession>A0ABZ3IZC0</accession>
<evidence type="ECO:0000313" key="2">
    <source>
        <dbReference type="Proteomes" id="UP000216052"/>
    </source>
</evidence>
<reference evidence="1" key="1">
    <citation type="submission" date="2024-05" db="EMBL/GenBank/DDBJ databases">
        <title>Isolation and characterization of Sporomusa carbonis sp. nov., a carboxydotrophic hydrogenogen in the genus of Sporomusa isolated from a charcoal burning pile.</title>
        <authorList>
            <person name="Boeer T."/>
            <person name="Rosenbaum F."/>
            <person name="Eysell L."/>
            <person name="Mueller V."/>
            <person name="Daniel R."/>
            <person name="Poehlein A."/>
        </authorList>
    </citation>
    <scope>NUCLEOTIDE SEQUENCE [LARGE SCALE GENOMIC DNA]</scope>
    <source>
        <strain evidence="1">DSM 3132</strain>
    </source>
</reference>